<dbReference type="AlphaFoldDB" id="A0A4Q1HEF2"/>
<dbReference type="GO" id="GO:0015562">
    <property type="term" value="F:efflux transmembrane transporter activity"/>
    <property type="evidence" value="ECO:0007669"/>
    <property type="project" value="InterPro"/>
</dbReference>
<keyword evidence="2" id="KW-1134">Transmembrane beta strand</keyword>
<keyword evidence="2" id="KW-0564">Palmitate</keyword>
<dbReference type="PANTHER" id="PTHR30203">
    <property type="entry name" value="OUTER MEMBRANE CATION EFFLUX PROTEIN"/>
    <property type="match status" value="1"/>
</dbReference>
<keyword evidence="2" id="KW-0812">Transmembrane</keyword>
<dbReference type="OrthoDB" id="9770517at2"/>
<protein>
    <submittedName>
        <fullName evidence="4">RND transporter</fullName>
    </submittedName>
</protein>
<keyword evidence="2" id="KW-0449">Lipoprotein</keyword>
<dbReference type="PROSITE" id="PS51257">
    <property type="entry name" value="PROKAR_LIPOPROTEIN"/>
    <property type="match status" value="1"/>
</dbReference>
<dbReference type="NCBIfam" id="TIGR01845">
    <property type="entry name" value="outer_NodT"/>
    <property type="match status" value="1"/>
</dbReference>
<evidence type="ECO:0000256" key="3">
    <source>
        <dbReference type="SAM" id="MobiDB-lite"/>
    </source>
</evidence>
<organism evidence="4 5">
    <name type="scientific">Achromobacter aloeverae</name>
    <dbReference type="NCBI Taxonomy" id="1750518"/>
    <lineage>
        <taxon>Bacteria</taxon>
        <taxon>Pseudomonadati</taxon>
        <taxon>Pseudomonadota</taxon>
        <taxon>Betaproteobacteria</taxon>
        <taxon>Burkholderiales</taxon>
        <taxon>Alcaligenaceae</taxon>
        <taxon>Achromobacter</taxon>
    </lineage>
</organism>
<dbReference type="InterPro" id="IPR010131">
    <property type="entry name" value="MdtP/NodT-like"/>
</dbReference>
<evidence type="ECO:0000313" key="4">
    <source>
        <dbReference type="EMBL" id="RXN83832.1"/>
    </source>
</evidence>
<dbReference type="GO" id="GO:0005886">
    <property type="term" value="C:plasma membrane"/>
    <property type="evidence" value="ECO:0007669"/>
    <property type="project" value="UniProtKB-SubCell"/>
</dbReference>
<comment type="caution">
    <text evidence="4">The sequence shown here is derived from an EMBL/GenBank/DDBJ whole genome shotgun (WGS) entry which is preliminary data.</text>
</comment>
<keyword evidence="5" id="KW-1185">Reference proteome</keyword>
<comment type="similarity">
    <text evidence="1 2">Belongs to the outer membrane factor (OMF) (TC 1.B.17) family.</text>
</comment>
<accession>A0A4Q1HEF2</accession>
<comment type="subcellular location">
    <subcellularLocation>
        <location evidence="2">Cell membrane</location>
        <topology evidence="2">Lipid-anchor</topology>
    </subcellularLocation>
</comment>
<gene>
    <name evidence="4" type="ORF">C7R54_26575</name>
</gene>
<dbReference type="Gene3D" id="1.20.1600.10">
    <property type="entry name" value="Outer membrane efflux proteins (OEP)"/>
    <property type="match status" value="1"/>
</dbReference>
<dbReference type="RefSeq" id="WP_129153945.1">
    <property type="nucleotide sequence ID" value="NZ_JBHSDO010000015.1"/>
</dbReference>
<dbReference type="PANTHER" id="PTHR30203:SF32">
    <property type="entry name" value="CATION EFFLUX SYSTEM PROTEIN CUSC"/>
    <property type="match status" value="1"/>
</dbReference>
<reference evidence="4 5" key="1">
    <citation type="journal article" date="2017" name="Int. J. Syst. Evol. Microbiol.">
        <title>Achromobacter aloeverae sp. nov., isolated from the root of Aloe vera (L.) Burm.f.</title>
        <authorList>
            <person name="Kuncharoen N."/>
            <person name="Muramatsu Y."/>
            <person name="Shibata C."/>
            <person name="Kamakura Y."/>
            <person name="Nakagawa Y."/>
            <person name="Tanasupawat S."/>
        </authorList>
    </citation>
    <scope>NUCLEOTIDE SEQUENCE [LARGE SCALE GENOMIC DNA]</scope>
    <source>
        <strain evidence="4 5">AVA-1</strain>
    </source>
</reference>
<evidence type="ECO:0000256" key="2">
    <source>
        <dbReference type="RuleBase" id="RU362097"/>
    </source>
</evidence>
<name>A0A4Q1HEF2_9BURK</name>
<keyword evidence="2" id="KW-0472">Membrane</keyword>
<dbReference type="SUPFAM" id="SSF56954">
    <property type="entry name" value="Outer membrane efflux proteins (OEP)"/>
    <property type="match status" value="1"/>
</dbReference>
<sequence>MSPVRSSSVTPFSVRLGIAGMLATGLLSGCVSLAPEYRQPPLPVRASWDVPAAPGDAVATLGWSDYFGDPRLRALIENTLANNRDLRIAAARVEQARAAYGIQRADLYPWFAAGATGTRQRVPGDLNLSGQPQVSSQYQVALGMSEWELDLWGRVRDLSTAALQDYFAADDTRRAATLSLINQTAQNYLGLRDLQERLDLARQTVATRAESLRIFELRHRVGSASKLELTETMTLWQQARALVTQLEQQRAAQAHALELLTGSPVPVDYAQGPGDDEGMMRDLAPGLPSALLENRPDIVAAEHQLKGAHASIGAARAAFFPRIALTGAAGTASADLDGLFKGGSGMWTFTPSITLPIFQGGALRNNLDLAQARRVEAVAQYEKTIQAAFRDVADALSARDWLARQVEILGATHAAQAERARLAKLRYDHGSSSFLEVLDAQRDLLAVQQQEVESRYALLISRANLYAALGGGSLTLAPADAATPADGGGAGAPPDAATRADVEKTSGMTPPAMTPMTPITR</sequence>
<dbReference type="EMBL" id="PYAL01000009">
    <property type="protein sequence ID" value="RXN83832.1"/>
    <property type="molecule type" value="Genomic_DNA"/>
</dbReference>
<evidence type="ECO:0000256" key="1">
    <source>
        <dbReference type="ARBA" id="ARBA00007613"/>
    </source>
</evidence>
<dbReference type="InterPro" id="IPR003423">
    <property type="entry name" value="OMP_efflux"/>
</dbReference>
<proteinExistence type="inferred from homology"/>
<feature type="region of interest" description="Disordered" evidence="3">
    <location>
        <begin position="483"/>
        <end position="521"/>
    </location>
</feature>
<evidence type="ECO:0000313" key="5">
    <source>
        <dbReference type="Proteomes" id="UP000290849"/>
    </source>
</evidence>
<dbReference type="Gene3D" id="2.20.200.10">
    <property type="entry name" value="Outer membrane efflux proteins (OEP)"/>
    <property type="match status" value="1"/>
</dbReference>
<feature type="compositionally biased region" description="Low complexity" evidence="3">
    <location>
        <begin position="508"/>
        <end position="521"/>
    </location>
</feature>
<dbReference type="Proteomes" id="UP000290849">
    <property type="component" value="Unassembled WGS sequence"/>
</dbReference>
<dbReference type="Pfam" id="PF02321">
    <property type="entry name" value="OEP"/>
    <property type="match status" value="2"/>
</dbReference>